<dbReference type="InterPro" id="IPR027417">
    <property type="entry name" value="P-loop_NTPase"/>
</dbReference>
<evidence type="ECO:0000259" key="8">
    <source>
        <dbReference type="PROSITE" id="PS50067"/>
    </source>
</evidence>
<evidence type="ECO:0000256" key="3">
    <source>
        <dbReference type="ARBA" id="ARBA00022741"/>
    </source>
</evidence>
<keyword evidence="4" id="KW-0067">ATP-binding</keyword>
<dbReference type="Gene3D" id="3.40.850.10">
    <property type="entry name" value="Kinesin motor domain"/>
    <property type="match status" value="1"/>
</dbReference>
<keyword evidence="3" id="KW-0547">Nucleotide-binding</keyword>
<proteinExistence type="inferred from homology"/>
<accession>A0A3R7P1J5</accession>
<dbReference type="PROSITE" id="PS51257">
    <property type="entry name" value="PROKAR_LIPOPROTEIN"/>
    <property type="match status" value="1"/>
</dbReference>
<feature type="domain" description="Kinesin motor" evidence="8">
    <location>
        <begin position="1"/>
        <end position="42"/>
    </location>
</feature>
<protein>
    <submittedName>
        <fullName evidence="9">Kinesin</fullName>
        <ecNumber evidence="9">3.6.1.3</ecNumber>
    </submittedName>
</protein>
<keyword evidence="10" id="KW-1185">Reference proteome</keyword>
<keyword evidence="5" id="KW-0175">Coiled coil</keyword>
<dbReference type="SUPFAM" id="SSF52540">
    <property type="entry name" value="P-loop containing nucleoside triphosphate hydrolases"/>
    <property type="match status" value="1"/>
</dbReference>
<dbReference type="InterPro" id="IPR001752">
    <property type="entry name" value="Kinesin_motor_dom"/>
</dbReference>
<dbReference type="Pfam" id="PF00225">
    <property type="entry name" value="Kinesin"/>
    <property type="match status" value="1"/>
</dbReference>
<evidence type="ECO:0000256" key="1">
    <source>
        <dbReference type="ARBA" id="ARBA00004496"/>
    </source>
</evidence>
<reference evidence="9 10" key="1">
    <citation type="journal article" date="2018" name="BMC Genomics">
        <title>Genomic comparison of Trypanosoma conorhini and Trypanosoma rangeli to Trypanosoma cruzi strains of high and low virulence.</title>
        <authorList>
            <person name="Bradwell K.R."/>
            <person name="Koparde V.N."/>
            <person name="Matveyev A.V."/>
            <person name="Serrano M.G."/>
            <person name="Alves J.M."/>
            <person name="Parikh H."/>
            <person name="Huang B."/>
            <person name="Lee V."/>
            <person name="Espinosa-Alvarez O."/>
            <person name="Ortiz P.A."/>
            <person name="Costa-Martins A.G."/>
            <person name="Teixeira M.M."/>
            <person name="Buck G.A."/>
        </authorList>
    </citation>
    <scope>NUCLEOTIDE SEQUENCE [LARGE SCALE GENOMIC DNA]</scope>
    <source>
        <strain evidence="9 10">025E</strain>
    </source>
</reference>
<evidence type="ECO:0000256" key="4">
    <source>
        <dbReference type="ARBA" id="ARBA00022840"/>
    </source>
</evidence>
<dbReference type="GO" id="GO:0051231">
    <property type="term" value="P:spindle elongation"/>
    <property type="evidence" value="ECO:0007669"/>
    <property type="project" value="TreeGrafter"/>
</dbReference>
<evidence type="ECO:0000313" key="10">
    <source>
        <dbReference type="Proteomes" id="UP000284403"/>
    </source>
</evidence>
<comment type="caution">
    <text evidence="6">Lacks conserved residue(s) required for the propagation of feature annotation.</text>
</comment>
<dbReference type="GO" id="GO:0005737">
    <property type="term" value="C:cytoplasm"/>
    <property type="evidence" value="ECO:0007669"/>
    <property type="project" value="UniProtKB-SubCell"/>
</dbReference>
<dbReference type="GO" id="GO:0008017">
    <property type="term" value="F:microtubule binding"/>
    <property type="evidence" value="ECO:0007669"/>
    <property type="project" value="InterPro"/>
</dbReference>
<evidence type="ECO:0000313" key="9">
    <source>
        <dbReference type="EMBL" id="RNF11229.1"/>
    </source>
</evidence>
<dbReference type="OrthoDB" id="3176171at2759"/>
<sequence>MLLKHALGGNSLTTMIACISPSDRYVDETLSTLLYAGRARNITNIPRVNEDSKSALIRQLRAEVASMKKELAYYRGLASESLVKADVVHSSVYTMQDGIDDGRVNELAEKLLQACEALKNIIAVNGQLRDAFDTVRDAKMQLERREVELNAENLALRERIEVLESIVLKDDFVDQSSRDCEVVGAETMEHPCQDLLFVSPLVGVGAGSPRKEVLPSRASSAEWPLQPRSSRGRGEQRASTPRGNGHRNELSLAPSRARTVTRSQSRGTSAREDKANANSGADSVSCKTVLKERQRQRQSKLKKKLEEYTNRYCQPNHYMNYAEYYGKARQQIPVNQAAAVAIKEMEVTLKQLPRSIADTVPQSLKLASEFGTLSFGGSREEVAELEQRRQQREAKRNALLAQQQVLRDNVTRTLLNATEQLESLRCVGGTTVAFTPYSADVAERAKISRIGGASFVPAISASCGTSRLRAYLDRNSVKTPNV</sequence>
<dbReference type="EC" id="3.6.1.3" evidence="9"/>
<dbReference type="GO" id="GO:0007052">
    <property type="term" value="P:mitotic spindle organization"/>
    <property type="evidence" value="ECO:0007669"/>
    <property type="project" value="TreeGrafter"/>
</dbReference>
<feature type="compositionally biased region" description="Polar residues" evidence="7">
    <location>
        <begin position="258"/>
        <end position="268"/>
    </location>
</feature>
<comment type="subcellular location">
    <subcellularLocation>
        <location evidence="1">Cytoplasm</location>
    </subcellularLocation>
</comment>
<organism evidence="9 10">
    <name type="scientific">Trypanosoma conorhini</name>
    <dbReference type="NCBI Taxonomy" id="83891"/>
    <lineage>
        <taxon>Eukaryota</taxon>
        <taxon>Discoba</taxon>
        <taxon>Euglenozoa</taxon>
        <taxon>Kinetoplastea</taxon>
        <taxon>Metakinetoplastina</taxon>
        <taxon>Trypanosomatida</taxon>
        <taxon>Trypanosomatidae</taxon>
        <taxon>Trypanosoma</taxon>
    </lineage>
</organism>
<dbReference type="GeneID" id="40320446"/>
<keyword evidence="2" id="KW-0963">Cytoplasm</keyword>
<feature type="compositionally biased region" description="Polar residues" evidence="7">
    <location>
        <begin position="276"/>
        <end position="286"/>
    </location>
</feature>
<dbReference type="GO" id="GO:0016787">
    <property type="term" value="F:hydrolase activity"/>
    <property type="evidence" value="ECO:0007669"/>
    <property type="project" value="UniProtKB-KW"/>
</dbReference>
<dbReference type="GO" id="GO:0003777">
    <property type="term" value="F:microtubule motor activity"/>
    <property type="evidence" value="ECO:0007669"/>
    <property type="project" value="InterPro"/>
</dbReference>
<gene>
    <name evidence="9" type="ORF">Tco025E_06835</name>
</gene>
<dbReference type="GO" id="GO:0007018">
    <property type="term" value="P:microtubule-based movement"/>
    <property type="evidence" value="ECO:0007669"/>
    <property type="project" value="InterPro"/>
</dbReference>
<dbReference type="InterPro" id="IPR036961">
    <property type="entry name" value="Kinesin_motor_dom_sf"/>
</dbReference>
<dbReference type="Proteomes" id="UP000284403">
    <property type="component" value="Unassembled WGS sequence"/>
</dbReference>
<dbReference type="RefSeq" id="XP_029226346.1">
    <property type="nucleotide sequence ID" value="XM_029373703.1"/>
</dbReference>
<evidence type="ECO:0000256" key="6">
    <source>
        <dbReference type="PROSITE-ProRule" id="PRU00283"/>
    </source>
</evidence>
<name>A0A3R7P1J5_9TRYP</name>
<evidence type="ECO:0000256" key="5">
    <source>
        <dbReference type="ARBA" id="ARBA00023054"/>
    </source>
</evidence>
<dbReference type="GO" id="GO:0005875">
    <property type="term" value="C:microtubule associated complex"/>
    <property type="evidence" value="ECO:0007669"/>
    <property type="project" value="TreeGrafter"/>
</dbReference>
<feature type="region of interest" description="Disordered" evidence="7">
    <location>
        <begin position="208"/>
        <end position="301"/>
    </location>
</feature>
<comment type="similarity">
    <text evidence="6">Belongs to the TRAFAC class myosin-kinesin ATPase superfamily. Kinesin family.</text>
</comment>
<evidence type="ECO:0000256" key="7">
    <source>
        <dbReference type="SAM" id="MobiDB-lite"/>
    </source>
</evidence>
<dbReference type="GO" id="GO:0005524">
    <property type="term" value="F:ATP binding"/>
    <property type="evidence" value="ECO:0007669"/>
    <property type="project" value="UniProtKB-KW"/>
</dbReference>
<dbReference type="InterPro" id="IPR027640">
    <property type="entry name" value="Kinesin-like_fam"/>
</dbReference>
<comment type="caution">
    <text evidence="9">The sequence shown here is derived from an EMBL/GenBank/DDBJ whole genome shotgun (WGS) entry which is preliminary data.</text>
</comment>
<dbReference type="EMBL" id="MKKU01000465">
    <property type="protein sequence ID" value="RNF11229.1"/>
    <property type="molecule type" value="Genomic_DNA"/>
</dbReference>
<dbReference type="AlphaFoldDB" id="A0A3R7P1J5"/>
<dbReference type="PROSITE" id="PS50067">
    <property type="entry name" value="KINESIN_MOTOR_2"/>
    <property type="match status" value="1"/>
</dbReference>
<evidence type="ECO:0000256" key="2">
    <source>
        <dbReference type="ARBA" id="ARBA00022490"/>
    </source>
</evidence>
<keyword evidence="9" id="KW-0378">Hydrolase</keyword>
<dbReference type="PANTHER" id="PTHR47969">
    <property type="entry name" value="CHROMOSOME-ASSOCIATED KINESIN KIF4A-RELATED"/>
    <property type="match status" value="1"/>
</dbReference>
<dbReference type="PANTHER" id="PTHR47969:SF15">
    <property type="entry name" value="CHROMOSOME-ASSOCIATED KINESIN KIF4A-RELATED"/>
    <property type="match status" value="1"/>
</dbReference>